<protein>
    <submittedName>
        <fullName evidence="2">Uncharacterized protein</fullName>
    </submittedName>
</protein>
<evidence type="ECO:0000313" key="2">
    <source>
        <dbReference type="EMBL" id="AIQ61763.1"/>
    </source>
</evidence>
<accession>A0A089LRC7</accession>
<proteinExistence type="predicted"/>
<feature type="transmembrane region" description="Helical" evidence="1">
    <location>
        <begin position="58"/>
        <end position="78"/>
    </location>
</feature>
<keyword evidence="1" id="KW-0812">Transmembrane</keyword>
<dbReference type="KEGG" id="pste:PSTEL_00085"/>
<keyword evidence="3" id="KW-1185">Reference proteome</keyword>
<evidence type="ECO:0000313" key="3">
    <source>
        <dbReference type="Proteomes" id="UP000029507"/>
    </source>
</evidence>
<dbReference type="EMBL" id="CP009286">
    <property type="protein sequence ID" value="AIQ61763.1"/>
    <property type="molecule type" value="Genomic_DNA"/>
</dbReference>
<reference evidence="2 3" key="1">
    <citation type="submission" date="2014-08" db="EMBL/GenBank/DDBJ databases">
        <title>Comparative genomics of the Paenibacillus odorifer group.</title>
        <authorList>
            <person name="den Bakker H.C."/>
            <person name="Tsai Y.-C."/>
            <person name="Martin N."/>
            <person name="Korlach J."/>
            <person name="Wiedmann M."/>
        </authorList>
    </citation>
    <scope>NUCLEOTIDE SEQUENCE [LARGE SCALE GENOMIC DNA]</scope>
    <source>
        <strain evidence="2 3">DSM 14472</strain>
    </source>
</reference>
<keyword evidence="1" id="KW-1133">Transmembrane helix</keyword>
<organism evidence="2 3">
    <name type="scientific">Paenibacillus stellifer</name>
    <dbReference type="NCBI Taxonomy" id="169760"/>
    <lineage>
        <taxon>Bacteria</taxon>
        <taxon>Bacillati</taxon>
        <taxon>Bacillota</taxon>
        <taxon>Bacilli</taxon>
        <taxon>Bacillales</taxon>
        <taxon>Paenibacillaceae</taxon>
        <taxon>Paenibacillus</taxon>
    </lineage>
</organism>
<feature type="transmembrane region" description="Helical" evidence="1">
    <location>
        <begin position="28"/>
        <end position="52"/>
    </location>
</feature>
<keyword evidence="1" id="KW-0472">Membrane</keyword>
<dbReference type="STRING" id="169760.PSTEL_00085"/>
<dbReference type="Proteomes" id="UP000029507">
    <property type="component" value="Chromosome"/>
</dbReference>
<dbReference type="OrthoDB" id="2678045at2"/>
<evidence type="ECO:0000256" key="1">
    <source>
        <dbReference type="SAM" id="Phobius"/>
    </source>
</evidence>
<dbReference type="AlphaFoldDB" id="A0A089LRC7"/>
<sequence length="173" mass="20413">MEQTIKGATFYQYKLLKKVNISVNANRVYAVFPLLFIILATLLISPVSLLYFLIAIPVILWIHYVVSRSVLLIAGYPVNKRWHHNFRLPWIGFMPDQYINCRLFRQVQLHNFWIGLAFTALFVFWSPHAFTFSLGFLHVWLLFPKFYAVVRTGWSRQDDMLKFSPDDVSCYSQ</sequence>
<feature type="transmembrane region" description="Helical" evidence="1">
    <location>
        <begin position="136"/>
        <end position="154"/>
    </location>
</feature>
<dbReference type="HOGENOM" id="CLU_1531062_0_0_9"/>
<dbReference type="RefSeq" id="WP_038692817.1">
    <property type="nucleotide sequence ID" value="NZ_CP009286.1"/>
</dbReference>
<gene>
    <name evidence="2" type="ORF">PSTEL_00085</name>
</gene>
<name>A0A089LRC7_9BACL</name>
<feature type="transmembrane region" description="Helical" evidence="1">
    <location>
        <begin position="112"/>
        <end position="130"/>
    </location>
</feature>